<keyword evidence="2" id="KW-1185">Reference proteome</keyword>
<sequence>MYFSLDRIPSRASVIKEYGVSWDGINVTLHYECPTPGCYLPDGCPHGLARNKYGCITCECAGDLGVLYVENAEADTRLPCPSVQRDFYPGVAPQDSSPPYVLNVTDKDGQPLYDLRYQTGDATHLISLSGQQTGNKTETFVGFILNVYNEFEDEPSGHFVAPLPQGVKKEECHYKNRSFMVSRIY</sequence>
<accession>A0ABN8SZY4</accession>
<dbReference type="EMBL" id="CALNXI010004435">
    <property type="protein sequence ID" value="CAH3195809.1"/>
    <property type="molecule type" value="Genomic_DNA"/>
</dbReference>
<organism evidence="1 2">
    <name type="scientific">Porites evermanni</name>
    <dbReference type="NCBI Taxonomy" id="104178"/>
    <lineage>
        <taxon>Eukaryota</taxon>
        <taxon>Metazoa</taxon>
        <taxon>Cnidaria</taxon>
        <taxon>Anthozoa</taxon>
        <taxon>Hexacorallia</taxon>
        <taxon>Scleractinia</taxon>
        <taxon>Fungiina</taxon>
        <taxon>Poritidae</taxon>
        <taxon>Porites</taxon>
    </lineage>
</organism>
<evidence type="ECO:0000313" key="1">
    <source>
        <dbReference type="EMBL" id="CAH3195809.1"/>
    </source>
</evidence>
<comment type="caution">
    <text evidence="1">The sequence shown here is derived from an EMBL/GenBank/DDBJ whole genome shotgun (WGS) entry which is preliminary data.</text>
</comment>
<dbReference type="Proteomes" id="UP001159427">
    <property type="component" value="Unassembled WGS sequence"/>
</dbReference>
<protein>
    <submittedName>
        <fullName evidence="1">Uncharacterized protein</fullName>
    </submittedName>
</protein>
<dbReference type="SUPFAM" id="SSF57262">
    <property type="entry name" value="Leech antihemostatic proteins"/>
    <property type="match status" value="1"/>
</dbReference>
<reference evidence="1 2" key="1">
    <citation type="submission" date="2022-05" db="EMBL/GenBank/DDBJ databases">
        <authorList>
            <consortium name="Genoscope - CEA"/>
            <person name="William W."/>
        </authorList>
    </citation>
    <scope>NUCLEOTIDE SEQUENCE [LARGE SCALE GENOMIC DNA]</scope>
</reference>
<evidence type="ECO:0000313" key="2">
    <source>
        <dbReference type="Proteomes" id="UP001159427"/>
    </source>
</evidence>
<gene>
    <name evidence="1" type="ORF">PEVE_00031150</name>
</gene>
<proteinExistence type="predicted"/>
<dbReference type="Gene3D" id="2.10.22.10">
    <property type="entry name" value="Antistasin, domain 1"/>
    <property type="match status" value="1"/>
</dbReference>
<dbReference type="InterPro" id="IPR011061">
    <property type="entry name" value="Hirudin/antistatin"/>
</dbReference>
<name>A0ABN8SZY4_9CNID</name>